<accession>A0A3R6GK77</accession>
<protein>
    <submittedName>
        <fullName evidence="3">XRE family transcriptional regulator</fullName>
    </submittedName>
</protein>
<dbReference type="EMBL" id="QRHP01000009">
    <property type="protein sequence ID" value="RHF83897.1"/>
    <property type="molecule type" value="Genomic_DNA"/>
</dbReference>
<proteinExistence type="predicted"/>
<evidence type="ECO:0000313" key="4">
    <source>
        <dbReference type="Proteomes" id="UP000283701"/>
    </source>
</evidence>
<feature type="domain" description="HTH cro/C1-type" evidence="2">
    <location>
        <begin position="30"/>
        <end position="84"/>
    </location>
</feature>
<name>A0A3R6GK77_9FIRM</name>
<evidence type="ECO:0000313" key="3">
    <source>
        <dbReference type="EMBL" id="RHF83897.1"/>
    </source>
</evidence>
<dbReference type="CDD" id="cd00093">
    <property type="entry name" value="HTH_XRE"/>
    <property type="match status" value="1"/>
</dbReference>
<dbReference type="SUPFAM" id="SSF47413">
    <property type="entry name" value="lambda repressor-like DNA-binding domains"/>
    <property type="match status" value="1"/>
</dbReference>
<dbReference type="Pfam" id="PF01381">
    <property type="entry name" value="HTH_3"/>
    <property type="match status" value="1"/>
</dbReference>
<gene>
    <name evidence="3" type="ORF">DW654_09135</name>
</gene>
<dbReference type="PROSITE" id="PS50943">
    <property type="entry name" value="HTH_CROC1"/>
    <property type="match status" value="1"/>
</dbReference>
<dbReference type="GO" id="GO:0003677">
    <property type="term" value="F:DNA binding"/>
    <property type="evidence" value="ECO:0007669"/>
    <property type="project" value="UniProtKB-KW"/>
</dbReference>
<dbReference type="SMART" id="SM00530">
    <property type="entry name" value="HTH_XRE"/>
    <property type="match status" value="1"/>
</dbReference>
<dbReference type="InterPro" id="IPR001387">
    <property type="entry name" value="Cro/C1-type_HTH"/>
</dbReference>
<keyword evidence="1" id="KW-0238">DNA-binding</keyword>
<dbReference type="PANTHER" id="PTHR46558:SF4">
    <property type="entry name" value="DNA-BIDING PHAGE PROTEIN"/>
    <property type="match status" value="1"/>
</dbReference>
<evidence type="ECO:0000256" key="1">
    <source>
        <dbReference type="ARBA" id="ARBA00023125"/>
    </source>
</evidence>
<sequence length="86" mass="9628">MQEGVSLAQGEKKHLAGQQLTPRYEVVQQLKDARKAQDMTQEVLAERVGTKKSNISRFESGKYNPSLDFLIKVAGSLGKQVQIRIK</sequence>
<reference evidence="3 4" key="1">
    <citation type="submission" date="2018-08" db="EMBL/GenBank/DDBJ databases">
        <title>A genome reference for cultivated species of the human gut microbiota.</title>
        <authorList>
            <person name="Zou Y."/>
            <person name="Xue W."/>
            <person name="Luo G."/>
        </authorList>
    </citation>
    <scope>NUCLEOTIDE SEQUENCE [LARGE SCALE GENOMIC DNA]</scope>
    <source>
        <strain evidence="3 4">AM23-23AC</strain>
    </source>
</reference>
<dbReference type="InterPro" id="IPR010982">
    <property type="entry name" value="Lambda_DNA-bd_dom_sf"/>
</dbReference>
<organism evidence="3 4">
    <name type="scientific">Roseburia inulinivorans</name>
    <dbReference type="NCBI Taxonomy" id="360807"/>
    <lineage>
        <taxon>Bacteria</taxon>
        <taxon>Bacillati</taxon>
        <taxon>Bacillota</taxon>
        <taxon>Clostridia</taxon>
        <taxon>Lachnospirales</taxon>
        <taxon>Lachnospiraceae</taxon>
        <taxon>Roseburia</taxon>
    </lineage>
</organism>
<dbReference type="Gene3D" id="1.10.260.40">
    <property type="entry name" value="lambda repressor-like DNA-binding domains"/>
    <property type="match status" value="1"/>
</dbReference>
<evidence type="ECO:0000259" key="2">
    <source>
        <dbReference type="PROSITE" id="PS50943"/>
    </source>
</evidence>
<dbReference type="AlphaFoldDB" id="A0A3R6GK77"/>
<dbReference type="Proteomes" id="UP000283701">
    <property type="component" value="Unassembled WGS sequence"/>
</dbReference>
<comment type="caution">
    <text evidence="3">The sequence shown here is derived from an EMBL/GenBank/DDBJ whole genome shotgun (WGS) entry which is preliminary data.</text>
</comment>
<dbReference type="PANTHER" id="PTHR46558">
    <property type="entry name" value="TRACRIPTIONAL REGULATORY PROTEIN-RELATED-RELATED"/>
    <property type="match status" value="1"/>
</dbReference>